<comment type="caution">
    <text evidence="2">The sequence shown here is derived from an EMBL/GenBank/DDBJ whole genome shotgun (WGS) entry which is preliminary data.</text>
</comment>
<evidence type="ECO:0000259" key="1">
    <source>
        <dbReference type="Pfam" id="PF10502"/>
    </source>
</evidence>
<accession>A0AAE3HY74</accession>
<proteinExistence type="predicted"/>
<name>A0AAE3HY74_9GAMM</name>
<dbReference type="Pfam" id="PF10502">
    <property type="entry name" value="Peptidase_S26"/>
    <property type="match status" value="1"/>
</dbReference>
<dbReference type="AlphaFoldDB" id="A0AAE3HY74"/>
<dbReference type="Proteomes" id="UP000051497">
    <property type="component" value="Unassembled WGS sequence"/>
</dbReference>
<keyword evidence="3" id="KW-1185">Reference proteome</keyword>
<protein>
    <submittedName>
        <fullName evidence="2">S26 family signal peptidase</fullName>
    </submittedName>
</protein>
<dbReference type="EMBL" id="LKAJ02000002">
    <property type="protein sequence ID" value="MCS5712766.1"/>
    <property type="molecule type" value="Genomic_DNA"/>
</dbReference>
<dbReference type="InterPro" id="IPR019533">
    <property type="entry name" value="Peptidase_S26"/>
</dbReference>
<gene>
    <name evidence="2" type="ORF">HT99x_015100</name>
</gene>
<evidence type="ECO:0000313" key="3">
    <source>
        <dbReference type="Proteomes" id="UP000051497"/>
    </source>
</evidence>
<feature type="domain" description="Peptidase S26" evidence="1">
    <location>
        <begin position="37"/>
        <end position="149"/>
    </location>
</feature>
<dbReference type="Gene3D" id="2.10.109.10">
    <property type="entry name" value="Umud Fragment, subunit A"/>
    <property type="match status" value="1"/>
</dbReference>
<organism evidence="2 3">
    <name type="scientific">Candidatus Berkiella aquae</name>
    <dbReference type="NCBI Taxonomy" id="295108"/>
    <lineage>
        <taxon>Bacteria</taxon>
        <taxon>Pseudomonadati</taxon>
        <taxon>Pseudomonadota</taxon>
        <taxon>Gammaproteobacteria</taxon>
        <taxon>Candidatus Berkiellales</taxon>
        <taxon>Candidatus Berkiellaceae</taxon>
        <taxon>Candidatus Berkiella</taxon>
    </lineage>
</organism>
<dbReference type="GO" id="GO:0006465">
    <property type="term" value="P:signal peptide processing"/>
    <property type="evidence" value="ECO:0007669"/>
    <property type="project" value="InterPro"/>
</dbReference>
<dbReference type="GO" id="GO:0004252">
    <property type="term" value="F:serine-type endopeptidase activity"/>
    <property type="evidence" value="ECO:0007669"/>
    <property type="project" value="InterPro"/>
</dbReference>
<reference evidence="2" key="1">
    <citation type="journal article" date="2016" name="Genome Announc.">
        <title>Draft Genome Sequences of Two Novel Amoeba-Resistant Intranuclear Bacteria, 'Candidatus Berkiella cookevillensis' and 'Candidatus Berkiella aquae'.</title>
        <authorList>
            <person name="Mehari Y.T."/>
            <person name="Arivett B.A."/>
            <person name="Farone A.L."/>
            <person name="Gunderson J.H."/>
            <person name="Farone M.B."/>
        </authorList>
    </citation>
    <scope>NUCLEOTIDE SEQUENCE</scope>
    <source>
        <strain evidence="2">HT99</strain>
    </source>
</reference>
<reference evidence="2" key="2">
    <citation type="submission" date="2021-06" db="EMBL/GenBank/DDBJ databases">
        <title>Genomic Description and Analysis of Intracellular Bacteria, Candidatus Berkiella cookevillensis and Candidatus Berkiella aquae.</title>
        <authorList>
            <person name="Kidane D.T."/>
            <person name="Mehari Y.T."/>
            <person name="Rice F.C."/>
            <person name="Arivett B.A."/>
            <person name="Farone A.L."/>
            <person name="Berk S.G."/>
            <person name="Farone M.B."/>
        </authorList>
    </citation>
    <scope>NUCLEOTIDE SEQUENCE</scope>
    <source>
        <strain evidence="2">HT99</strain>
    </source>
</reference>
<dbReference type="SUPFAM" id="SSF51306">
    <property type="entry name" value="LexA/Signal peptidase"/>
    <property type="match status" value="1"/>
</dbReference>
<sequence>MSKSKFLIVCLIVGVILPFRFTITDSVTPRIFYLSYSGVTKKGDYILFKRKHDNISKFSWIKESIKQVTGVSGDTVEERKGEYFINGQSMGMAKPFNGKGQLLVKGATGVIPKGYLYVHGTGKNSLDSRYEAMGWIHENSVIARAIPIW</sequence>
<dbReference type="RefSeq" id="WP_158003411.1">
    <property type="nucleotide sequence ID" value="NZ_LKAJ02000002.1"/>
</dbReference>
<evidence type="ECO:0000313" key="2">
    <source>
        <dbReference type="EMBL" id="MCS5712766.1"/>
    </source>
</evidence>
<dbReference type="InterPro" id="IPR036286">
    <property type="entry name" value="LexA/Signal_pep-like_sf"/>
</dbReference>